<keyword evidence="1" id="KW-1133">Transmembrane helix</keyword>
<dbReference type="AlphaFoldDB" id="A0A0R2MS05"/>
<keyword evidence="1" id="KW-0472">Membrane</keyword>
<dbReference type="EMBL" id="JQCE01000038">
    <property type="protein sequence ID" value="KRO16360.1"/>
    <property type="molecule type" value="Genomic_DNA"/>
</dbReference>
<sequence>MILLIMAFIFPILGILPALYLSSQPDNKLMFSHTWLMAAFVLQGVYLLSLIVALFLFA</sequence>
<proteinExistence type="predicted"/>
<keyword evidence="3" id="KW-1185">Reference proteome</keyword>
<accession>A0A0R2MS05</accession>
<evidence type="ECO:0000256" key="1">
    <source>
        <dbReference type="SAM" id="Phobius"/>
    </source>
</evidence>
<keyword evidence="1" id="KW-0812">Transmembrane</keyword>
<dbReference type="STRING" id="1293598.IV56_GL001141"/>
<protein>
    <submittedName>
        <fullName evidence="2">Uncharacterized protein</fullName>
    </submittedName>
</protein>
<reference evidence="2 3" key="1">
    <citation type="journal article" date="2015" name="Genome Announc.">
        <title>Expanding the biotechnology potential of lactobacilli through comparative genomics of 213 strains and associated genera.</title>
        <authorList>
            <person name="Sun Z."/>
            <person name="Harris H.M."/>
            <person name="McCann A."/>
            <person name="Guo C."/>
            <person name="Argimon S."/>
            <person name="Zhang W."/>
            <person name="Yang X."/>
            <person name="Jeffery I.B."/>
            <person name="Cooney J.C."/>
            <person name="Kagawa T.F."/>
            <person name="Liu W."/>
            <person name="Song Y."/>
            <person name="Salvetti E."/>
            <person name="Wrobel A."/>
            <person name="Rasinkangas P."/>
            <person name="Parkhill J."/>
            <person name="Rea M.C."/>
            <person name="O'Sullivan O."/>
            <person name="Ritari J."/>
            <person name="Douillard F.P."/>
            <person name="Paul Ross R."/>
            <person name="Yang R."/>
            <person name="Briner A.E."/>
            <person name="Felis G.E."/>
            <person name="de Vos W.M."/>
            <person name="Barrangou R."/>
            <person name="Klaenhammer T.R."/>
            <person name="Caufield P.W."/>
            <person name="Cui Y."/>
            <person name="Zhang H."/>
            <person name="O'Toole P.W."/>
        </authorList>
    </citation>
    <scope>NUCLEOTIDE SEQUENCE [LARGE SCALE GENOMIC DNA]</scope>
    <source>
        <strain evidence="2 3">DSM 24301</strain>
    </source>
</reference>
<dbReference type="PATRIC" id="fig|1293598.4.peg.1204"/>
<name>A0A0R2MS05_9LACO</name>
<comment type="caution">
    <text evidence="2">The sequence shown here is derived from an EMBL/GenBank/DDBJ whole genome shotgun (WGS) entry which is preliminary data.</text>
</comment>
<organism evidence="2 3">
    <name type="scientific">Lacticaseibacillus saniviri JCM 17471 = DSM 24301</name>
    <dbReference type="NCBI Taxonomy" id="1293598"/>
    <lineage>
        <taxon>Bacteria</taxon>
        <taxon>Bacillati</taxon>
        <taxon>Bacillota</taxon>
        <taxon>Bacilli</taxon>
        <taxon>Lactobacillales</taxon>
        <taxon>Lactobacillaceae</taxon>
        <taxon>Lacticaseibacillus</taxon>
    </lineage>
</organism>
<feature type="transmembrane region" description="Helical" evidence="1">
    <location>
        <begin position="34"/>
        <end position="57"/>
    </location>
</feature>
<evidence type="ECO:0000313" key="2">
    <source>
        <dbReference type="EMBL" id="KRO16360.1"/>
    </source>
</evidence>
<gene>
    <name evidence="2" type="ORF">IV56_GL001141</name>
</gene>
<evidence type="ECO:0000313" key="3">
    <source>
        <dbReference type="Proteomes" id="UP000050969"/>
    </source>
</evidence>
<dbReference type="Proteomes" id="UP000050969">
    <property type="component" value="Unassembled WGS sequence"/>
</dbReference>